<comment type="caution">
    <text evidence="3">The sequence shown here is derived from an EMBL/GenBank/DDBJ whole genome shotgun (WGS) entry which is preliminary data.</text>
</comment>
<dbReference type="EMBL" id="JBANRG010000056">
    <property type="protein sequence ID" value="KAK7442991.1"/>
    <property type="molecule type" value="Genomic_DNA"/>
</dbReference>
<name>A0ABR1IZS2_9AGAR</name>
<evidence type="ECO:0000256" key="1">
    <source>
        <dbReference type="SAM" id="MobiDB-lite"/>
    </source>
</evidence>
<organism evidence="3 4">
    <name type="scientific">Marasmiellus scandens</name>
    <dbReference type="NCBI Taxonomy" id="2682957"/>
    <lineage>
        <taxon>Eukaryota</taxon>
        <taxon>Fungi</taxon>
        <taxon>Dikarya</taxon>
        <taxon>Basidiomycota</taxon>
        <taxon>Agaricomycotina</taxon>
        <taxon>Agaricomycetes</taxon>
        <taxon>Agaricomycetidae</taxon>
        <taxon>Agaricales</taxon>
        <taxon>Marasmiineae</taxon>
        <taxon>Omphalotaceae</taxon>
        <taxon>Marasmiellus</taxon>
    </lineage>
</organism>
<sequence length="344" mass="37823">MRDTLTDANFPRTADLRVYHLGLRPGEVANRIITVGSPSRARTIASFLDANPKPFRLESERGFLTITGRYQGTPISVISIGMGDANMDFFVREVRECLSGDMFIVRLGSCGCLIDAPVGTVVVPKACIAISRNVDFNFVNPEQCSEPAYRISKPVYGDSDLHEQVKKSLESTRPTHSNTVVLSDVVNASADSFYSSQGRQTSFPDANENLIQDLLHKVKDLATLEMETHHLYHLAACWSGRKSSETTKPPPLATGPVRPSSDGEPASQPVSITPLAGPDTFIKVSAAQMVFASRMSQDFITPEQVSTLEHWTGEAILNALKEMDIQPERHHPEQGSVWETHQTT</sequence>
<dbReference type="Pfam" id="PF01048">
    <property type="entry name" value="PNP_UDP_1"/>
    <property type="match status" value="1"/>
</dbReference>
<proteinExistence type="predicted"/>
<keyword evidence="4" id="KW-1185">Reference proteome</keyword>
<dbReference type="InterPro" id="IPR035994">
    <property type="entry name" value="Nucleoside_phosphorylase_sf"/>
</dbReference>
<reference evidence="3 4" key="1">
    <citation type="submission" date="2024-01" db="EMBL/GenBank/DDBJ databases">
        <title>A draft genome for the cacao thread blight pathogen Marasmiellus scandens.</title>
        <authorList>
            <person name="Baruah I.K."/>
            <person name="Leung J."/>
            <person name="Bukari Y."/>
            <person name="Amoako-Attah I."/>
            <person name="Meinhardt L.W."/>
            <person name="Bailey B.A."/>
            <person name="Cohen S.P."/>
        </authorList>
    </citation>
    <scope>NUCLEOTIDE SEQUENCE [LARGE SCALE GENOMIC DNA]</scope>
    <source>
        <strain evidence="3 4">GH-19</strain>
    </source>
</reference>
<evidence type="ECO:0000313" key="4">
    <source>
        <dbReference type="Proteomes" id="UP001498398"/>
    </source>
</evidence>
<dbReference type="InterPro" id="IPR000845">
    <property type="entry name" value="Nucleoside_phosphorylase_d"/>
</dbReference>
<dbReference type="PANTHER" id="PTHR43691">
    <property type="entry name" value="URIDINE PHOSPHORYLASE"/>
    <property type="match status" value="1"/>
</dbReference>
<protein>
    <recommendedName>
        <fullName evidence="2">Nucleoside phosphorylase domain-containing protein</fullName>
    </recommendedName>
</protein>
<dbReference type="Gene3D" id="3.40.50.1580">
    <property type="entry name" value="Nucleoside phosphorylase domain"/>
    <property type="match status" value="1"/>
</dbReference>
<evidence type="ECO:0000313" key="3">
    <source>
        <dbReference type="EMBL" id="KAK7442991.1"/>
    </source>
</evidence>
<accession>A0ABR1IZS2</accession>
<dbReference type="Proteomes" id="UP001498398">
    <property type="component" value="Unassembled WGS sequence"/>
</dbReference>
<evidence type="ECO:0000259" key="2">
    <source>
        <dbReference type="Pfam" id="PF01048"/>
    </source>
</evidence>
<dbReference type="SUPFAM" id="SSF53167">
    <property type="entry name" value="Purine and uridine phosphorylases"/>
    <property type="match status" value="1"/>
</dbReference>
<feature type="region of interest" description="Disordered" evidence="1">
    <location>
        <begin position="241"/>
        <end position="274"/>
    </location>
</feature>
<dbReference type="PANTHER" id="PTHR43691:SF14">
    <property type="entry name" value="URIDINE PHOSPHORYLASE"/>
    <property type="match status" value="1"/>
</dbReference>
<feature type="domain" description="Nucleoside phosphorylase" evidence="2">
    <location>
        <begin position="31"/>
        <end position="236"/>
    </location>
</feature>
<dbReference type="CDD" id="cd17769">
    <property type="entry name" value="NP_TgUP-like"/>
    <property type="match status" value="1"/>
</dbReference>
<gene>
    <name evidence="3" type="ORF">VKT23_015938</name>
</gene>